<evidence type="ECO:0000313" key="2">
    <source>
        <dbReference type="EMBL" id="QWF69976.1"/>
    </source>
</evidence>
<dbReference type="KEGG" id="mpad:KEF85_11500"/>
<sequence>MQKDNKTPLWVYLALSSIETRKGAKLLILSNIVFSAYCVPWVSFFNDIEWVAKLFLLEDWEWFAMTSPMTIWYWLSLKWVDKNRGWQASVEKV</sequence>
<name>A0A975MLC9_9GAMM</name>
<keyword evidence="1" id="KW-0812">Transmembrane</keyword>
<evidence type="ECO:0000313" key="3">
    <source>
        <dbReference type="Proteomes" id="UP000676649"/>
    </source>
</evidence>
<keyword evidence="1" id="KW-1133">Transmembrane helix</keyword>
<dbReference type="EMBL" id="CP073754">
    <property type="protein sequence ID" value="QWF69976.1"/>
    <property type="molecule type" value="Genomic_DNA"/>
</dbReference>
<dbReference type="RefSeq" id="WP_215580699.1">
    <property type="nucleotide sequence ID" value="NZ_CP073754.1"/>
</dbReference>
<reference evidence="2" key="1">
    <citation type="submission" date="2021-04" db="EMBL/GenBank/DDBJ databases">
        <title>Draft genome sequence data of methanotrophic Methylovulum sp. strain S1L and Methylomonas sp. strain S2AM isolated from boreal lake water columns.</title>
        <authorList>
            <person name="Rissanen A.J."/>
            <person name="Mangayil R."/>
            <person name="Svenning M.M."/>
            <person name="Khanongnuch R."/>
        </authorList>
    </citation>
    <scope>NUCLEOTIDE SEQUENCE</scope>
    <source>
        <strain evidence="2">S2AM</strain>
    </source>
</reference>
<protein>
    <submittedName>
        <fullName evidence="2">Uncharacterized protein</fullName>
    </submittedName>
</protein>
<dbReference type="Proteomes" id="UP000676649">
    <property type="component" value="Chromosome"/>
</dbReference>
<dbReference type="AlphaFoldDB" id="A0A975MLC9"/>
<keyword evidence="3" id="KW-1185">Reference proteome</keyword>
<evidence type="ECO:0000256" key="1">
    <source>
        <dbReference type="SAM" id="Phobius"/>
    </source>
</evidence>
<feature type="transmembrane region" description="Helical" evidence="1">
    <location>
        <begin position="62"/>
        <end position="80"/>
    </location>
</feature>
<organism evidence="2 3">
    <name type="scientific">Methylomonas paludis</name>
    <dbReference type="NCBI Taxonomy" id="1173101"/>
    <lineage>
        <taxon>Bacteria</taxon>
        <taxon>Pseudomonadati</taxon>
        <taxon>Pseudomonadota</taxon>
        <taxon>Gammaproteobacteria</taxon>
        <taxon>Methylococcales</taxon>
        <taxon>Methylococcaceae</taxon>
        <taxon>Methylomonas</taxon>
    </lineage>
</organism>
<accession>A0A975MLC9</accession>
<feature type="transmembrane region" description="Helical" evidence="1">
    <location>
        <begin position="26"/>
        <end position="42"/>
    </location>
</feature>
<keyword evidence="1" id="KW-0472">Membrane</keyword>
<gene>
    <name evidence="2" type="ORF">KEF85_11500</name>
</gene>
<proteinExistence type="predicted"/>